<keyword evidence="2" id="KW-0378">Hydrolase</keyword>
<dbReference type="AlphaFoldDB" id="A0A182WHM8"/>
<dbReference type="Gene3D" id="3.40.50.300">
    <property type="entry name" value="P-loop containing nucleotide triphosphate hydrolases"/>
    <property type="match status" value="2"/>
</dbReference>
<dbReference type="GO" id="GO:0005694">
    <property type="term" value="C:chromosome"/>
    <property type="evidence" value="ECO:0007669"/>
    <property type="project" value="UniProtKB-ARBA"/>
</dbReference>
<evidence type="ECO:0000313" key="6">
    <source>
        <dbReference type="EnsemblMetazoa" id="AMIN009882-PA"/>
    </source>
</evidence>
<dbReference type="GO" id="GO:0005524">
    <property type="term" value="F:ATP binding"/>
    <property type="evidence" value="ECO:0007669"/>
    <property type="project" value="UniProtKB-KW"/>
</dbReference>
<sequence>YGISKLLLVGDVHQLPATVLDQQSVESGFRKSHFSRIYQSYIDNKQREKLKVLTTQYRMHPEISYWPNKYFYQRQLKNYPCTEVHRKEIPLKHYMVISLSYDQELTQAQFEIYNKDEIQFVVGLIKQMLNCFDKHASFAIITPYTQHTEELAKTLRTDKLERVAVHSIDSVQGKEFDVVVISLARSNGAGFLDQPERINVALTRAKQCLVLCENFISSKRKPVWSSLLADAQQRTVYYELDDHDPQSHKQMRFIVVNNDSNTTIQLVSAQRFSQLFLVSGVWCYDGKGRMLIEAIYHQFY</sequence>
<keyword evidence="1" id="KW-0547">Nucleotide-binding</keyword>
<dbReference type="GO" id="GO:0016787">
    <property type="term" value="F:hydrolase activity"/>
    <property type="evidence" value="ECO:0007669"/>
    <property type="project" value="UniProtKB-KW"/>
</dbReference>
<dbReference type="PANTHER" id="PTHR10887">
    <property type="entry name" value="DNA2/NAM7 HELICASE FAMILY"/>
    <property type="match status" value="1"/>
</dbReference>
<keyword evidence="4" id="KW-0067">ATP-binding</keyword>
<evidence type="ECO:0000256" key="2">
    <source>
        <dbReference type="ARBA" id="ARBA00022801"/>
    </source>
</evidence>
<accession>A0A182WHM8</accession>
<dbReference type="STRING" id="112268.A0A182WHM8"/>
<protein>
    <submittedName>
        <fullName evidence="6">AAA_12 domain-containing protein</fullName>
    </submittedName>
</protein>
<dbReference type="GO" id="GO:0016604">
    <property type="term" value="C:nuclear body"/>
    <property type="evidence" value="ECO:0007669"/>
    <property type="project" value="TreeGrafter"/>
</dbReference>
<dbReference type="Proteomes" id="UP000075920">
    <property type="component" value="Unassembled WGS sequence"/>
</dbReference>
<reference evidence="6" key="2">
    <citation type="submission" date="2020-05" db="UniProtKB">
        <authorList>
            <consortium name="EnsemblMetazoa"/>
        </authorList>
    </citation>
    <scope>IDENTIFICATION</scope>
    <source>
        <strain evidence="6">MINIMUS1</strain>
    </source>
</reference>
<dbReference type="VEuPathDB" id="VectorBase:AMIN009882"/>
<dbReference type="InterPro" id="IPR047187">
    <property type="entry name" value="SF1_C_Upf1"/>
</dbReference>
<keyword evidence="3" id="KW-0347">Helicase</keyword>
<dbReference type="EnsemblMetazoa" id="AMIN009882-RA">
    <property type="protein sequence ID" value="AMIN009882-PA"/>
    <property type="gene ID" value="AMIN009882"/>
</dbReference>
<feature type="domain" description="DNA2/NAM7 helicase-like C-terminal" evidence="5">
    <location>
        <begin position="31"/>
        <end position="211"/>
    </location>
</feature>
<proteinExistence type="predicted"/>
<evidence type="ECO:0000259" key="5">
    <source>
        <dbReference type="Pfam" id="PF13087"/>
    </source>
</evidence>
<dbReference type="GO" id="GO:0006369">
    <property type="term" value="P:termination of RNA polymerase II transcription"/>
    <property type="evidence" value="ECO:0007669"/>
    <property type="project" value="TreeGrafter"/>
</dbReference>
<reference evidence="7" key="1">
    <citation type="submission" date="2013-03" db="EMBL/GenBank/DDBJ databases">
        <title>The Genome Sequence of Anopheles minimus MINIMUS1.</title>
        <authorList>
            <consortium name="The Broad Institute Genomics Platform"/>
            <person name="Neafsey D.E."/>
            <person name="Walton C."/>
            <person name="Walker B."/>
            <person name="Young S.K."/>
            <person name="Zeng Q."/>
            <person name="Gargeya S."/>
            <person name="Fitzgerald M."/>
            <person name="Haas B."/>
            <person name="Abouelleil A."/>
            <person name="Allen A.W."/>
            <person name="Alvarado L."/>
            <person name="Arachchi H.M."/>
            <person name="Berlin A.M."/>
            <person name="Chapman S.B."/>
            <person name="Gainer-Dewar J."/>
            <person name="Goldberg J."/>
            <person name="Griggs A."/>
            <person name="Gujja S."/>
            <person name="Hansen M."/>
            <person name="Howarth C."/>
            <person name="Imamovic A."/>
            <person name="Ireland A."/>
            <person name="Larimer J."/>
            <person name="McCowan C."/>
            <person name="Murphy C."/>
            <person name="Pearson M."/>
            <person name="Poon T.W."/>
            <person name="Priest M."/>
            <person name="Roberts A."/>
            <person name="Saif S."/>
            <person name="Shea T."/>
            <person name="Sisk P."/>
            <person name="Sykes S."/>
            <person name="Wortman J."/>
            <person name="Nusbaum C."/>
            <person name="Birren B."/>
        </authorList>
    </citation>
    <scope>NUCLEOTIDE SEQUENCE [LARGE SCALE GENOMIC DNA]</scope>
    <source>
        <strain evidence="7">MINIMUS1</strain>
    </source>
</reference>
<dbReference type="GO" id="GO:0001147">
    <property type="term" value="F:transcription termination site sequence-specific DNA binding"/>
    <property type="evidence" value="ECO:0007669"/>
    <property type="project" value="TreeGrafter"/>
</dbReference>
<dbReference type="GO" id="GO:0004386">
    <property type="term" value="F:helicase activity"/>
    <property type="evidence" value="ECO:0007669"/>
    <property type="project" value="UniProtKB-KW"/>
</dbReference>
<keyword evidence="7" id="KW-1185">Reference proteome</keyword>
<dbReference type="InterPro" id="IPR027417">
    <property type="entry name" value="P-loop_NTPase"/>
</dbReference>
<dbReference type="PANTHER" id="PTHR10887:SF495">
    <property type="entry name" value="HELICASE SENATAXIN ISOFORM X1-RELATED"/>
    <property type="match status" value="1"/>
</dbReference>
<dbReference type="FunFam" id="3.40.50.300:FF:000326">
    <property type="entry name" value="P-loop containing nucleoside triphosphate hydrolase"/>
    <property type="match status" value="1"/>
</dbReference>
<organism evidence="6 7">
    <name type="scientific">Anopheles minimus</name>
    <dbReference type="NCBI Taxonomy" id="112268"/>
    <lineage>
        <taxon>Eukaryota</taxon>
        <taxon>Metazoa</taxon>
        <taxon>Ecdysozoa</taxon>
        <taxon>Arthropoda</taxon>
        <taxon>Hexapoda</taxon>
        <taxon>Insecta</taxon>
        <taxon>Pterygota</taxon>
        <taxon>Neoptera</taxon>
        <taxon>Endopterygota</taxon>
        <taxon>Diptera</taxon>
        <taxon>Nematocera</taxon>
        <taxon>Culicoidea</taxon>
        <taxon>Culicidae</taxon>
        <taxon>Anophelinae</taxon>
        <taxon>Anopheles</taxon>
    </lineage>
</organism>
<dbReference type="InterPro" id="IPR045055">
    <property type="entry name" value="DNA2/NAM7-like"/>
</dbReference>
<dbReference type="CDD" id="cd18808">
    <property type="entry name" value="SF1_C_Upf1"/>
    <property type="match status" value="1"/>
</dbReference>
<evidence type="ECO:0000256" key="1">
    <source>
        <dbReference type="ARBA" id="ARBA00022741"/>
    </source>
</evidence>
<evidence type="ECO:0000256" key="3">
    <source>
        <dbReference type="ARBA" id="ARBA00022806"/>
    </source>
</evidence>
<evidence type="ECO:0000313" key="7">
    <source>
        <dbReference type="Proteomes" id="UP000075920"/>
    </source>
</evidence>
<dbReference type="SUPFAM" id="SSF52540">
    <property type="entry name" value="P-loop containing nucleoside triphosphate hydrolases"/>
    <property type="match status" value="1"/>
</dbReference>
<name>A0A182WHM8_9DIPT</name>
<dbReference type="InterPro" id="IPR041679">
    <property type="entry name" value="DNA2/NAM7-like_C"/>
</dbReference>
<dbReference type="Pfam" id="PF13087">
    <property type="entry name" value="AAA_12"/>
    <property type="match status" value="1"/>
</dbReference>
<evidence type="ECO:0000256" key="4">
    <source>
        <dbReference type="ARBA" id="ARBA00022840"/>
    </source>
</evidence>